<dbReference type="AlphaFoldDB" id="A0A1W1H671"/>
<dbReference type="Proteomes" id="UP000191931">
    <property type="component" value="Unassembled WGS sequence"/>
</dbReference>
<protein>
    <submittedName>
        <fullName evidence="1">Uncharacterized protein</fullName>
    </submittedName>
</protein>
<dbReference type="STRING" id="1246637.MTBBW1_120006"/>
<gene>
    <name evidence="1" type="ORF">MTBBW1_120006</name>
</gene>
<evidence type="ECO:0000313" key="2">
    <source>
        <dbReference type="Proteomes" id="UP000191931"/>
    </source>
</evidence>
<evidence type="ECO:0000313" key="1">
    <source>
        <dbReference type="EMBL" id="SLM27885.1"/>
    </source>
</evidence>
<keyword evidence="2" id="KW-1185">Reference proteome</keyword>
<dbReference type="EMBL" id="FWEV01000024">
    <property type="protein sequence ID" value="SLM27885.1"/>
    <property type="molecule type" value="Genomic_DNA"/>
</dbReference>
<name>A0A1W1H671_9BACT</name>
<sequence length="55" mass="6177">MAVHSHNRRVESLYKNSHLRGLSYKLAHSPRPQPHFTDLGGGVWVSYSKSTPTTS</sequence>
<proteinExistence type="predicted"/>
<accession>A0A1W1H671</accession>
<reference evidence="1 2" key="1">
    <citation type="submission" date="2017-03" db="EMBL/GenBank/DDBJ databases">
        <authorList>
            <person name="Afonso C.L."/>
            <person name="Miller P.J."/>
            <person name="Scott M.A."/>
            <person name="Spackman E."/>
            <person name="Goraichik I."/>
            <person name="Dimitrov K.M."/>
            <person name="Suarez D.L."/>
            <person name="Swayne D.E."/>
        </authorList>
    </citation>
    <scope>NUCLEOTIDE SEQUENCE [LARGE SCALE GENOMIC DNA]</scope>
    <source>
        <strain evidence="1">PRJEB14757</strain>
    </source>
</reference>
<organism evidence="1 2">
    <name type="scientific">Desulfamplus magnetovallimortis</name>
    <dbReference type="NCBI Taxonomy" id="1246637"/>
    <lineage>
        <taxon>Bacteria</taxon>
        <taxon>Pseudomonadati</taxon>
        <taxon>Thermodesulfobacteriota</taxon>
        <taxon>Desulfobacteria</taxon>
        <taxon>Desulfobacterales</taxon>
        <taxon>Desulfobacteraceae</taxon>
        <taxon>Desulfamplus</taxon>
    </lineage>
</organism>